<sequence>MILIPGRPFSPAKLHAVIYRNIRSEYHAIITAMNLRTEPVSFHELHGQLIAHDILFKSSNDLLQANVAFRQSVSAPLLSSPNQINNTRCSNNWNGNVLKGRLLLVYPQARTAPKRQRTLVNQVQEEEKDAYMEEENLSDDGNDDMNQPIGEL</sequence>
<accession>A0ABD2Z381</accession>
<name>A0ABD2Z381_9GENT</name>
<comment type="caution">
    <text evidence="2">The sequence shown here is derived from an EMBL/GenBank/DDBJ whole genome shotgun (WGS) entry which is preliminary data.</text>
</comment>
<evidence type="ECO:0000313" key="3">
    <source>
        <dbReference type="Proteomes" id="UP001630127"/>
    </source>
</evidence>
<dbReference type="Proteomes" id="UP001630127">
    <property type="component" value="Unassembled WGS sequence"/>
</dbReference>
<feature type="compositionally biased region" description="Acidic residues" evidence="1">
    <location>
        <begin position="124"/>
        <end position="143"/>
    </location>
</feature>
<organism evidence="2 3">
    <name type="scientific">Cinchona calisaya</name>
    <dbReference type="NCBI Taxonomy" id="153742"/>
    <lineage>
        <taxon>Eukaryota</taxon>
        <taxon>Viridiplantae</taxon>
        <taxon>Streptophyta</taxon>
        <taxon>Embryophyta</taxon>
        <taxon>Tracheophyta</taxon>
        <taxon>Spermatophyta</taxon>
        <taxon>Magnoliopsida</taxon>
        <taxon>eudicotyledons</taxon>
        <taxon>Gunneridae</taxon>
        <taxon>Pentapetalae</taxon>
        <taxon>asterids</taxon>
        <taxon>lamiids</taxon>
        <taxon>Gentianales</taxon>
        <taxon>Rubiaceae</taxon>
        <taxon>Cinchonoideae</taxon>
        <taxon>Cinchoneae</taxon>
        <taxon>Cinchona</taxon>
    </lineage>
</organism>
<dbReference type="AlphaFoldDB" id="A0ABD2Z381"/>
<feature type="region of interest" description="Disordered" evidence="1">
    <location>
        <begin position="123"/>
        <end position="152"/>
    </location>
</feature>
<protein>
    <submittedName>
        <fullName evidence="2">Uncharacterized protein</fullName>
    </submittedName>
</protein>
<keyword evidence="3" id="KW-1185">Reference proteome</keyword>
<evidence type="ECO:0000256" key="1">
    <source>
        <dbReference type="SAM" id="MobiDB-lite"/>
    </source>
</evidence>
<gene>
    <name evidence="2" type="ORF">ACH5RR_025891</name>
</gene>
<reference evidence="2 3" key="1">
    <citation type="submission" date="2024-11" db="EMBL/GenBank/DDBJ databases">
        <title>A near-complete genome assembly of Cinchona calisaya.</title>
        <authorList>
            <person name="Lian D.C."/>
            <person name="Zhao X.W."/>
            <person name="Wei L."/>
        </authorList>
    </citation>
    <scope>NUCLEOTIDE SEQUENCE [LARGE SCALE GENOMIC DNA]</scope>
    <source>
        <tissue evidence="2">Nenye</tissue>
    </source>
</reference>
<evidence type="ECO:0000313" key="2">
    <source>
        <dbReference type="EMBL" id="KAL3513174.1"/>
    </source>
</evidence>
<dbReference type="EMBL" id="JBJUIK010000011">
    <property type="protein sequence ID" value="KAL3513174.1"/>
    <property type="molecule type" value="Genomic_DNA"/>
</dbReference>
<proteinExistence type="predicted"/>